<reference evidence="8 9" key="1">
    <citation type="submission" date="2020-08" db="EMBL/GenBank/DDBJ databases">
        <title>Genome sequence of Sphingomonas sediminicola KACC 15039T.</title>
        <authorList>
            <person name="Hyun D.-W."/>
            <person name="Bae J.-W."/>
        </authorList>
    </citation>
    <scope>NUCLEOTIDE SEQUENCE [LARGE SCALE GENOMIC DNA]</scope>
    <source>
        <strain evidence="8 9">KACC 15039</strain>
    </source>
</reference>
<evidence type="ECO:0000256" key="5">
    <source>
        <dbReference type="RuleBase" id="RU000414"/>
    </source>
</evidence>
<dbReference type="RefSeq" id="WP_187709742.1">
    <property type="nucleotide sequence ID" value="NZ_CP060782.1"/>
</dbReference>
<dbReference type="InterPro" id="IPR001189">
    <property type="entry name" value="Mn/Fe_SOD"/>
</dbReference>
<dbReference type="SUPFAM" id="SSF46609">
    <property type="entry name" value="Fe,Mn superoxide dismutase (SOD), N-terminal domain"/>
    <property type="match status" value="1"/>
</dbReference>
<evidence type="ECO:0000313" key="8">
    <source>
        <dbReference type="EMBL" id="QNP46789.1"/>
    </source>
</evidence>
<feature type="domain" description="Manganese/iron superoxide dismutase C-terminal" evidence="7">
    <location>
        <begin position="93"/>
        <end position="195"/>
    </location>
</feature>
<dbReference type="PROSITE" id="PS00088">
    <property type="entry name" value="SOD_MN"/>
    <property type="match status" value="1"/>
</dbReference>
<dbReference type="Gene3D" id="1.10.287.990">
    <property type="entry name" value="Fe,Mn superoxide dismutase (SOD) domain"/>
    <property type="match status" value="1"/>
</dbReference>
<protein>
    <recommendedName>
        <fullName evidence="2 5">Superoxide dismutase</fullName>
        <ecNumber evidence="2 5">1.15.1.1</ecNumber>
    </recommendedName>
</protein>
<comment type="function">
    <text evidence="5">Destroys radicals which are normally produced within the cells and which are toxic to biological systems.</text>
</comment>
<dbReference type="Pfam" id="PF00081">
    <property type="entry name" value="Sod_Fe_N"/>
    <property type="match status" value="1"/>
</dbReference>
<dbReference type="InterPro" id="IPR019832">
    <property type="entry name" value="Mn/Fe_SOD_C"/>
</dbReference>
<dbReference type="Proteomes" id="UP000516105">
    <property type="component" value="Chromosome"/>
</dbReference>
<keyword evidence="3 5" id="KW-0479">Metal-binding</keyword>
<dbReference type="EC" id="1.15.1.1" evidence="2 5"/>
<name>A0ABX6TAA6_9SPHN</name>
<evidence type="ECO:0000256" key="4">
    <source>
        <dbReference type="ARBA" id="ARBA00023002"/>
    </source>
</evidence>
<accession>A0ABX6TAA6</accession>
<evidence type="ECO:0000259" key="6">
    <source>
        <dbReference type="Pfam" id="PF00081"/>
    </source>
</evidence>
<proteinExistence type="inferred from homology"/>
<comment type="similarity">
    <text evidence="1 5">Belongs to the iron/manganese superoxide dismutase family.</text>
</comment>
<dbReference type="InterPro" id="IPR036314">
    <property type="entry name" value="SOD_C_sf"/>
</dbReference>
<dbReference type="PANTHER" id="PTHR42769:SF3">
    <property type="entry name" value="SUPEROXIDE DISMUTASE [FE] 2, CHLOROPLASTIC"/>
    <property type="match status" value="1"/>
</dbReference>
<dbReference type="InterPro" id="IPR019831">
    <property type="entry name" value="Mn/Fe_SOD_N"/>
</dbReference>
<gene>
    <name evidence="8" type="ORF">H9L14_07000</name>
</gene>
<dbReference type="SUPFAM" id="SSF54719">
    <property type="entry name" value="Fe,Mn superoxide dismutase (SOD), C-terminal domain"/>
    <property type="match status" value="1"/>
</dbReference>
<dbReference type="PANTHER" id="PTHR42769">
    <property type="entry name" value="SUPEROXIDE DISMUTASE"/>
    <property type="match status" value="1"/>
</dbReference>
<dbReference type="Gene3D" id="3.55.40.20">
    <property type="entry name" value="Iron/manganese superoxide dismutase, C-terminal domain"/>
    <property type="match status" value="1"/>
</dbReference>
<evidence type="ECO:0000313" key="9">
    <source>
        <dbReference type="Proteomes" id="UP000516105"/>
    </source>
</evidence>
<feature type="domain" description="Manganese/iron superoxide dismutase N-terminal" evidence="6">
    <location>
        <begin position="3"/>
        <end position="87"/>
    </location>
</feature>
<comment type="catalytic activity">
    <reaction evidence="5">
        <text>2 superoxide + 2 H(+) = H2O2 + O2</text>
        <dbReference type="Rhea" id="RHEA:20696"/>
        <dbReference type="ChEBI" id="CHEBI:15378"/>
        <dbReference type="ChEBI" id="CHEBI:15379"/>
        <dbReference type="ChEBI" id="CHEBI:16240"/>
        <dbReference type="ChEBI" id="CHEBI:18421"/>
        <dbReference type="EC" id="1.15.1.1"/>
    </reaction>
</comment>
<evidence type="ECO:0000256" key="2">
    <source>
        <dbReference type="ARBA" id="ARBA00012682"/>
    </source>
</evidence>
<dbReference type="InterPro" id="IPR019833">
    <property type="entry name" value="Mn/Fe_SOD_BS"/>
</dbReference>
<sequence>MAFQLPDLPFSKDALAPHMSAETLEFHHGKHHATYVKKTNEMIEGKGDLSGASLVDVVRKAGTSGDKKLFNNSAQLWNHSFFWQCLSPDKQQPSGKLAQLINDGFGGIEPMLQKLGDEAVNHFSNGWAWLLLDRDQLKITSLHDADTPLVHDGMVPLFTLDVWEHAYYIDYRNERPKFVTSVLSNIVNWDFVAQNLDGKGADRANQEASTSKQPELTT</sequence>
<dbReference type="EMBL" id="CP060782">
    <property type="protein sequence ID" value="QNP46789.1"/>
    <property type="molecule type" value="Genomic_DNA"/>
</dbReference>
<dbReference type="PIRSF" id="PIRSF000349">
    <property type="entry name" value="SODismutase"/>
    <property type="match status" value="1"/>
</dbReference>
<dbReference type="Pfam" id="PF02777">
    <property type="entry name" value="Sod_Fe_C"/>
    <property type="match status" value="1"/>
</dbReference>
<organism evidence="8 9">
    <name type="scientific">Sphingomonas sediminicola</name>
    <dbReference type="NCBI Taxonomy" id="386874"/>
    <lineage>
        <taxon>Bacteria</taxon>
        <taxon>Pseudomonadati</taxon>
        <taxon>Pseudomonadota</taxon>
        <taxon>Alphaproteobacteria</taxon>
        <taxon>Sphingomonadales</taxon>
        <taxon>Sphingomonadaceae</taxon>
        <taxon>Sphingomonas</taxon>
    </lineage>
</organism>
<evidence type="ECO:0000259" key="7">
    <source>
        <dbReference type="Pfam" id="PF02777"/>
    </source>
</evidence>
<keyword evidence="4 5" id="KW-0560">Oxidoreductase</keyword>
<evidence type="ECO:0000256" key="1">
    <source>
        <dbReference type="ARBA" id="ARBA00008714"/>
    </source>
</evidence>
<evidence type="ECO:0000256" key="3">
    <source>
        <dbReference type="ARBA" id="ARBA00022723"/>
    </source>
</evidence>
<dbReference type="InterPro" id="IPR036324">
    <property type="entry name" value="Mn/Fe_SOD_N_sf"/>
</dbReference>
<dbReference type="PRINTS" id="PR01703">
    <property type="entry name" value="MNSODISMTASE"/>
</dbReference>
<keyword evidence="9" id="KW-1185">Reference proteome</keyword>